<gene>
    <name evidence="1" type="ORF">SAMN04489726_0092</name>
</gene>
<proteinExistence type="predicted"/>
<keyword evidence="2" id="KW-1185">Reference proteome</keyword>
<dbReference type="Proteomes" id="UP000183376">
    <property type="component" value="Chromosome I"/>
</dbReference>
<reference evidence="1 2" key="1">
    <citation type="submission" date="2016-10" db="EMBL/GenBank/DDBJ databases">
        <authorList>
            <person name="de Groot N.N."/>
        </authorList>
    </citation>
    <scope>NUCLEOTIDE SEQUENCE [LARGE SCALE GENOMIC DNA]</scope>
    <source>
        <strain evidence="1 2">DSM 44149</strain>
    </source>
</reference>
<dbReference type="eggNOG" id="COG3299">
    <property type="taxonomic scope" value="Bacteria"/>
</dbReference>
<dbReference type="EMBL" id="LT629701">
    <property type="protein sequence ID" value="SDM16102.1"/>
    <property type="molecule type" value="Genomic_DNA"/>
</dbReference>
<dbReference type="NCBIfam" id="TIGR02243">
    <property type="entry name" value="putative baseplate assembly protein"/>
    <property type="match status" value="1"/>
</dbReference>
<accession>A0A1G9QYJ0</accession>
<organism evidence="1 2">
    <name type="scientific">Allokutzneria albata</name>
    <name type="common">Kibdelosporangium albatum</name>
    <dbReference type="NCBI Taxonomy" id="211114"/>
    <lineage>
        <taxon>Bacteria</taxon>
        <taxon>Bacillati</taxon>
        <taxon>Actinomycetota</taxon>
        <taxon>Actinomycetes</taxon>
        <taxon>Pseudonocardiales</taxon>
        <taxon>Pseudonocardiaceae</taxon>
        <taxon>Allokutzneria</taxon>
    </lineage>
</organism>
<dbReference type="STRING" id="211114.SAMN04489726_0092"/>
<protein>
    <submittedName>
        <fullName evidence="1">Putative baseplate assembly protein</fullName>
    </submittedName>
</protein>
<evidence type="ECO:0000313" key="1">
    <source>
        <dbReference type="EMBL" id="SDM16102.1"/>
    </source>
</evidence>
<dbReference type="InterPro" id="IPR011749">
    <property type="entry name" value="CHP02243"/>
</dbReference>
<dbReference type="OrthoDB" id="9027184at2"/>
<dbReference type="RefSeq" id="WP_030431865.1">
    <property type="nucleotide sequence ID" value="NZ_JOEF01000022.1"/>
</dbReference>
<name>A0A1G9QYJ0_ALLAB</name>
<dbReference type="AlphaFoldDB" id="A0A1G9QYJ0"/>
<sequence>MSSVDGRRVKLRASGRNGLDAVDVSADQRELTVLLFGETPEDLCKENFRILGGRRVKDVQITAMSSLGTEEPDLEDRIRLTVDRPGDFSTYTLVAVDAATGKPHPCFDPRYARIDFSFKQNCPTGLDCKPEPPGPPVERPTPTIDYLAKDYASFRQLMLDRLSLTVPQWTDRQFPDIGVTLVELLAYLGDQLSYRQDAVATEAYLDTARERISVRRHVRLMDYPMHDGCAARTSVHVSVKGTVELRRGDYRFIALHPDVLYGRHALREGDLVANKVPQHSYEVYRPLVDGDLVLREAHNRIPLWTWGGQDCFLPRGSTSATLKDDWADEKCERRLLSLEPGDLLLFEEVLGPNTGKEADADPARRQLVRLTSVEPSVDPLYCDQPLLEIAWAAEDALTFPLCLSSRGPDCCPVEDVSVARGNVVLVEHGRPTTWCDGKDEEICVPERPTETVCPERDGFGCDDQPMGVAAYPPIGTPFRVALKRSPVTQRAAFGDYEKIAEQQADILLRIPEQVRERVRELWAAVRDGRHLTKEEIAELTLVFGPKPLRRIHRNPLSTMVRLLSDFDELLHAKLRRVRLLARRARCGVVLDDGVVAEIEQSWNSADARSCKQIFGELAYQLHPDRSLFLGPAVTALRPDPRTALPDVVLTDGCHTWTPKRDLLGSSPYDKHFVGEVDDEGKLWLRFGDGVHGACPEPGSSLVAHYWIGNGSAGDVGREAITRVVCRDTDAGGITKVRNPLPARGGTDPEPLWQVRDRAPVEPRLRLLRAITPEDYAALAGQVPGVQRAAASLRWTGSWYEAQVGLDPVGAVEPSETLVDAVRDHLRRYRRIGHDLLVGPAKLIPLDIELEICVHADHVASHVQEAVVRAMRAFFHPDELTFGTPVRASALIAVAAAVPGVRGAWLTKFQRQFEPPGHELENGLMPMGDLEVPQLDNDLVRPENGVLKVRVGGGR</sequence>
<evidence type="ECO:0000313" key="2">
    <source>
        <dbReference type="Proteomes" id="UP000183376"/>
    </source>
</evidence>